<dbReference type="Proteomes" id="UP000434850">
    <property type="component" value="Unassembled WGS sequence"/>
</dbReference>
<dbReference type="InterPro" id="IPR037682">
    <property type="entry name" value="TonB_C"/>
</dbReference>
<feature type="domain" description="Peptidase M56" evidence="3">
    <location>
        <begin position="143"/>
        <end position="240"/>
    </location>
</feature>
<protein>
    <recommendedName>
        <fullName evidence="6">TonB family protein</fullName>
    </recommendedName>
</protein>
<dbReference type="SUPFAM" id="SSF74653">
    <property type="entry name" value="TolA/TonB C-terminal domain"/>
    <property type="match status" value="1"/>
</dbReference>
<proteinExistence type="predicted"/>
<dbReference type="Gene3D" id="3.30.1150.10">
    <property type="match status" value="1"/>
</dbReference>
<dbReference type="CDD" id="cd07341">
    <property type="entry name" value="M56_BlaR1_MecR1_like"/>
    <property type="match status" value="1"/>
</dbReference>
<keyword evidence="1" id="KW-0472">Membrane</keyword>
<dbReference type="GO" id="GO:0098797">
    <property type="term" value="C:plasma membrane protein complex"/>
    <property type="evidence" value="ECO:0007669"/>
    <property type="project" value="TreeGrafter"/>
</dbReference>
<dbReference type="GO" id="GO:0055085">
    <property type="term" value="P:transmembrane transport"/>
    <property type="evidence" value="ECO:0007669"/>
    <property type="project" value="InterPro"/>
</dbReference>
<reference evidence="4 5" key="1">
    <citation type="submission" date="2019-12" db="EMBL/GenBank/DDBJ databases">
        <title>Mucilaginibacter sp. HME9299 genome sequencing and assembly.</title>
        <authorList>
            <person name="Kang H."/>
            <person name="Kim H."/>
            <person name="Joh K."/>
        </authorList>
    </citation>
    <scope>NUCLEOTIDE SEQUENCE [LARGE SCALE GENOMIC DNA]</scope>
    <source>
        <strain evidence="4 5">HME9299</strain>
    </source>
</reference>
<gene>
    <name evidence="4" type="ORF">GO816_13410</name>
</gene>
<dbReference type="GO" id="GO:0031992">
    <property type="term" value="F:energy transducer activity"/>
    <property type="evidence" value="ECO:0007669"/>
    <property type="project" value="TreeGrafter"/>
</dbReference>
<dbReference type="InterPro" id="IPR008756">
    <property type="entry name" value="Peptidase_M56"/>
</dbReference>
<sequence length="564" mass="63005">MTWWHYLLLSNLYLILFFGFYALLLQRETFFQLNRVYLVGSALLSFFIPVIHLDVVQSWFITQKVHQTIYNGSADAVYVFNAQPDRLTLGEVAGMIYIAGIIILTFKLVWQLSALSQIIKSDQIAAPWSFFGKIKVDESIQGQDAIIAHENVHAKQWHSADVLLIEILMIINWFNPVMYLYRRFIKQTHEFIADRDAIKAGTGKAEYAMLLLNQTFNNPAHHLLNPFFSNSVLKERIKMLQKNKSGYTALIKYGFSAPLFALMLALSSATINNSKVVKKIQSEALEVFDAPANIISGTPVQIEELTVKKPQQEELTANTPAFKMNDNMLVKDEPVSHELASSTTDSAKTSENSEVFTSVEKLPNFVGGVSGFITFLRQNLRNPNNQQGRVNVTFIVKKDGNLANVQALRVTDPALAAEAIRVVSASPRWIPGEQNGHKVNVQYTVPVMFVNSNESGADTTKRVQSITFHKFSNVRTASATFDSTKTMASAATERAMVYAFNGTAGGKSPHFIIDGKDVTVDKVKALDAKNIEKIQVFKTEESAKQFGVKYDQNGVVAITTVKRQ</sequence>
<keyword evidence="1" id="KW-1133">Transmembrane helix</keyword>
<accession>A0A6I4IEA8</accession>
<feature type="transmembrane region" description="Helical" evidence="1">
    <location>
        <begin position="92"/>
        <end position="110"/>
    </location>
</feature>
<dbReference type="PANTHER" id="PTHR33446:SF2">
    <property type="entry name" value="PROTEIN TONB"/>
    <property type="match status" value="1"/>
</dbReference>
<evidence type="ECO:0000313" key="5">
    <source>
        <dbReference type="Proteomes" id="UP000434850"/>
    </source>
</evidence>
<evidence type="ECO:0000259" key="2">
    <source>
        <dbReference type="Pfam" id="PF03544"/>
    </source>
</evidence>
<name>A0A6I4IEA8_9SPHI</name>
<dbReference type="Pfam" id="PF05569">
    <property type="entry name" value="Peptidase_M56"/>
    <property type="match status" value="1"/>
</dbReference>
<comment type="caution">
    <text evidence="4">The sequence shown here is derived from an EMBL/GenBank/DDBJ whole genome shotgun (WGS) entry which is preliminary data.</text>
</comment>
<organism evidence="4 5">
    <name type="scientific">Mucilaginibacter aquatilis</name>
    <dbReference type="NCBI Taxonomy" id="1517760"/>
    <lineage>
        <taxon>Bacteria</taxon>
        <taxon>Pseudomonadati</taxon>
        <taxon>Bacteroidota</taxon>
        <taxon>Sphingobacteriia</taxon>
        <taxon>Sphingobacteriales</taxon>
        <taxon>Sphingobacteriaceae</taxon>
        <taxon>Mucilaginibacter</taxon>
    </lineage>
</organism>
<evidence type="ECO:0008006" key="6">
    <source>
        <dbReference type="Google" id="ProtNLM"/>
    </source>
</evidence>
<evidence type="ECO:0000256" key="1">
    <source>
        <dbReference type="SAM" id="Phobius"/>
    </source>
</evidence>
<feature type="domain" description="TonB C-terminal" evidence="2">
    <location>
        <begin position="384"/>
        <end position="449"/>
    </location>
</feature>
<keyword evidence="5" id="KW-1185">Reference proteome</keyword>
<dbReference type="EMBL" id="WQLA01000005">
    <property type="protein sequence ID" value="MVN92128.1"/>
    <property type="molecule type" value="Genomic_DNA"/>
</dbReference>
<dbReference type="AlphaFoldDB" id="A0A6I4IEA8"/>
<dbReference type="Pfam" id="PF03544">
    <property type="entry name" value="TonB_C"/>
    <property type="match status" value="1"/>
</dbReference>
<feature type="transmembrane region" description="Helical" evidence="1">
    <location>
        <begin position="36"/>
        <end position="53"/>
    </location>
</feature>
<dbReference type="PANTHER" id="PTHR33446">
    <property type="entry name" value="PROTEIN TONB-RELATED"/>
    <property type="match status" value="1"/>
</dbReference>
<feature type="transmembrane region" description="Helical" evidence="1">
    <location>
        <begin position="246"/>
        <end position="266"/>
    </location>
</feature>
<dbReference type="InterPro" id="IPR051045">
    <property type="entry name" value="TonB-dependent_transducer"/>
</dbReference>
<feature type="transmembrane region" description="Helical" evidence="1">
    <location>
        <begin position="6"/>
        <end position="24"/>
    </location>
</feature>
<evidence type="ECO:0000259" key="3">
    <source>
        <dbReference type="Pfam" id="PF05569"/>
    </source>
</evidence>
<evidence type="ECO:0000313" key="4">
    <source>
        <dbReference type="EMBL" id="MVN92128.1"/>
    </source>
</evidence>
<keyword evidence="1" id="KW-0812">Transmembrane</keyword>
<dbReference type="RefSeq" id="WP_157542448.1">
    <property type="nucleotide sequence ID" value="NZ_WQLA01000005.1"/>
</dbReference>
<dbReference type="OrthoDB" id="649093at2"/>